<dbReference type="RefSeq" id="WP_038272003.1">
    <property type="nucleotide sequence ID" value="NZ_CP053627.1"/>
</dbReference>
<accession>Z9JGR7</accession>
<proteinExistence type="predicted"/>
<reference evidence="2" key="2">
    <citation type="submission" date="2021-11" db="EMBL/GenBank/DDBJ databases">
        <title>Genome sequence of Xylella taiwanensis PLS432.</title>
        <authorList>
            <person name="Weng L.-W."/>
            <person name="Su C.-C."/>
            <person name="Tsai C.-W."/>
            <person name="Kuo C.-H."/>
        </authorList>
    </citation>
    <scope>NUCLEOTIDE SEQUENCE</scope>
    <source>
        <strain evidence="2">PLS432</strain>
    </source>
</reference>
<dbReference type="Proteomes" id="UP000020406">
    <property type="component" value="Unassembled WGS sequence"/>
</dbReference>
<sequence length="111" mass="12443">MHLHHYVVQTPHRYIVLHQDQHLIAGQQYLIQRRAAHLVDQDALLHNSTVMMATQKLTEHDNPGRHVAIDLDHSIFRLATIHDIQSDVPDSLPLLGLLTPLKVSGADSGVS</sequence>
<reference evidence="1 3" key="1">
    <citation type="journal article" date="2014" name="Genome Announc.">
        <title>Draft Genome Sequence of Xylella fastidiosa Pear Leaf Scorch Strain in Taiwan.</title>
        <authorList>
            <person name="Su C.C."/>
            <person name="Deng W.L."/>
            <person name="Jan F.J."/>
            <person name="Chang C.J."/>
            <person name="Huang H."/>
            <person name="Chen J."/>
        </authorList>
    </citation>
    <scope>NUCLEOTIDE SEQUENCE [LARGE SCALE GENOMIC DNA]</scope>
    <source>
        <strain evidence="1 3">PLS229</strain>
    </source>
</reference>
<dbReference type="STRING" id="1444770.AF72_10150"/>
<comment type="caution">
    <text evidence="1">The sequence shown here is derived from an EMBL/GenBank/DDBJ whole genome shotgun (WGS) entry which is preliminary data.</text>
</comment>
<dbReference type="PATRIC" id="fig|1444770.3.peg.2411"/>
<dbReference type="KEGG" id="xtw:AB672_02175"/>
<evidence type="ECO:0000313" key="2">
    <source>
        <dbReference type="EMBL" id="MCD8473195.1"/>
    </source>
</evidence>
<name>Z9JGR7_9GAMM</name>
<dbReference type="GeneID" id="68900083"/>
<evidence type="ECO:0000313" key="4">
    <source>
        <dbReference type="Proteomes" id="UP001430701"/>
    </source>
</evidence>
<keyword evidence="4" id="KW-1185">Reference proteome</keyword>
<dbReference type="AlphaFoldDB" id="Z9JGR7"/>
<evidence type="ECO:0000313" key="1">
    <source>
        <dbReference type="EMBL" id="EWS77565.1"/>
    </source>
</evidence>
<gene>
    <name evidence="1" type="ORF">AF72_10150</name>
    <name evidence="2" type="ORF">LPH55_06930</name>
</gene>
<protein>
    <submittedName>
        <fullName evidence="1">Uncharacterized protein</fullName>
    </submittedName>
</protein>
<dbReference type="Proteomes" id="UP001430701">
    <property type="component" value="Unassembled WGS sequence"/>
</dbReference>
<evidence type="ECO:0000313" key="3">
    <source>
        <dbReference type="Proteomes" id="UP000020406"/>
    </source>
</evidence>
<dbReference type="EMBL" id="JAJPPU010000002">
    <property type="protein sequence ID" value="MCD8473195.1"/>
    <property type="molecule type" value="Genomic_DNA"/>
</dbReference>
<dbReference type="EMBL" id="JDSQ01000018">
    <property type="protein sequence ID" value="EWS77565.1"/>
    <property type="molecule type" value="Genomic_DNA"/>
</dbReference>
<organism evidence="1 3">
    <name type="scientific">Xylella taiwanensis</name>
    <dbReference type="NCBI Taxonomy" id="1444770"/>
    <lineage>
        <taxon>Bacteria</taxon>
        <taxon>Pseudomonadati</taxon>
        <taxon>Pseudomonadota</taxon>
        <taxon>Gammaproteobacteria</taxon>
        <taxon>Lysobacterales</taxon>
        <taxon>Lysobacteraceae</taxon>
        <taxon>Xylella</taxon>
    </lineage>
</organism>